<dbReference type="GO" id="GO:0016740">
    <property type="term" value="F:transferase activity"/>
    <property type="evidence" value="ECO:0007669"/>
    <property type="project" value="UniProtKB-KW"/>
</dbReference>
<organism evidence="1 2">
    <name type="scientific">Proteus appendicitidis</name>
    <dbReference type="NCBI Taxonomy" id="3034648"/>
    <lineage>
        <taxon>Bacteria</taxon>
        <taxon>Pseudomonadati</taxon>
        <taxon>Pseudomonadota</taxon>
        <taxon>Gammaproteobacteria</taxon>
        <taxon>Enterobacterales</taxon>
        <taxon>Morganellaceae</taxon>
        <taxon>Proteus</taxon>
    </lineage>
</organism>
<sequence>MKKQIDLFPDVADALGIDSVSIVEKDFYIIELLKMIKDAAYHSHQLVFSGGTALSKSGIALNRMSEDVDIKMVPNVRFLSKSREQRKKIRRELIGSIIKKIESLDFFKINLENAIKRDEYRYYEVEIQYPQKHQQAPCLRPFIKLEFIETELLEPPKNRNISSLVTQLTDQGDVIESLPCATNESTHVEKLISIMRRTASLNRGYDRFDDKSLVRHIYDNYCIVTHQPPDYQKLSIFMYNCIQQDIARYSNQYPEFCEFPLKELQLGLDRLRDDPIHEQRYLKFVLPMVFSKNKITWKNAYATFHTTASILLNILNEKYYN</sequence>
<dbReference type="RefSeq" id="WP_285805676.1">
    <property type="nucleotide sequence ID" value="NZ_CP127389.1"/>
</dbReference>
<evidence type="ECO:0000313" key="2">
    <source>
        <dbReference type="Proteomes" id="UP001226651"/>
    </source>
</evidence>
<keyword evidence="1" id="KW-0808">Transferase</keyword>
<dbReference type="InterPro" id="IPR014942">
    <property type="entry name" value="AbiEii"/>
</dbReference>
<accession>A0ABY8YBR1</accession>
<protein>
    <submittedName>
        <fullName evidence="1">Nucleotidyl transferase AbiEii/AbiGii toxin family protein</fullName>
    </submittedName>
</protein>
<dbReference type="Pfam" id="PF08843">
    <property type="entry name" value="AbiEii"/>
    <property type="match status" value="1"/>
</dbReference>
<dbReference type="Gene3D" id="3.10.450.620">
    <property type="entry name" value="JHP933, nucleotidyltransferase-like core domain"/>
    <property type="match status" value="1"/>
</dbReference>
<keyword evidence="2" id="KW-1185">Reference proteome</keyword>
<name>A0ABY8YBR1_9GAMM</name>
<proteinExistence type="predicted"/>
<dbReference type="EMBL" id="CP127389">
    <property type="protein sequence ID" value="WIV89864.1"/>
    <property type="molecule type" value="Genomic_DNA"/>
</dbReference>
<dbReference type="Proteomes" id="UP001226651">
    <property type="component" value="Chromosome"/>
</dbReference>
<gene>
    <name evidence="1" type="ORF">QQS39_07630</name>
</gene>
<reference evidence="1 2" key="1">
    <citation type="submission" date="2023-06" db="EMBL/GenBank/DDBJ databases">
        <title>Proteus appendicitidis sp. nov., isolated from the appendiceal pus of an appendicitis patient in Yongzhou, China.</title>
        <authorList>
            <person name="Cai X."/>
        </authorList>
    </citation>
    <scope>NUCLEOTIDE SEQUENCE [LARGE SCALE GENOMIC DNA]</scope>
    <source>
        <strain evidence="1 2">HZ0627</strain>
    </source>
</reference>
<evidence type="ECO:0000313" key="1">
    <source>
        <dbReference type="EMBL" id="WIV89864.1"/>
    </source>
</evidence>